<dbReference type="HOGENOM" id="CLU_006767_3_1_1"/>
<reference evidence="7" key="2">
    <citation type="submission" date="2018-08" db="UniProtKB">
        <authorList>
            <consortium name="EnsemblPlants"/>
        </authorList>
    </citation>
    <scope>IDENTIFICATION</scope>
    <source>
        <strain evidence="7">Yugu1</strain>
    </source>
</reference>
<accession>K3YLA0</accession>
<dbReference type="Proteomes" id="UP000004995">
    <property type="component" value="Unassembled WGS sequence"/>
</dbReference>
<evidence type="ECO:0000256" key="1">
    <source>
        <dbReference type="ARBA" id="ARBA00022723"/>
    </source>
</evidence>
<dbReference type="AlphaFoldDB" id="K3YLA0"/>
<dbReference type="EMBL" id="AGNK02003896">
    <property type="status" value="NOT_ANNOTATED_CDS"/>
    <property type="molecule type" value="Genomic_DNA"/>
</dbReference>
<evidence type="ECO:0000256" key="3">
    <source>
        <dbReference type="ARBA" id="ARBA00022833"/>
    </source>
</evidence>
<evidence type="ECO:0000313" key="7">
    <source>
        <dbReference type="EnsemblPlants" id="KQL02008"/>
    </source>
</evidence>
<dbReference type="GO" id="GO:0008270">
    <property type="term" value="F:zinc ion binding"/>
    <property type="evidence" value="ECO:0007669"/>
    <property type="project" value="UniProtKB-KW"/>
</dbReference>
<evidence type="ECO:0000313" key="8">
    <source>
        <dbReference type="Proteomes" id="UP000004995"/>
    </source>
</evidence>
<dbReference type="InterPro" id="IPR044824">
    <property type="entry name" value="MAIN-like"/>
</dbReference>
<dbReference type="Gramene" id="KQL02008">
    <property type="protein sequence ID" value="KQL02008"/>
    <property type="gene ID" value="SETIT_015023mg"/>
</dbReference>
<evidence type="ECO:0000256" key="5">
    <source>
        <dbReference type="SAM" id="MobiDB-lite"/>
    </source>
</evidence>
<protein>
    <recommendedName>
        <fullName evidence="6">SWIM-type domain-containing protein</fullName>
    </recommendedName>
</protein>
<keyword evidence="3" id="KW-0862">Zinc</keyword>
<dbReference type="SMART" id="SM00575">
    <property type="entry name" value="ZnF_PMZ"/>
    <property type="match status" value="1"/>
</dbReference>
<dbReference type="PANTHER" id="PTHR46033">
    <property type="entry name" value="PROTEIN MAIN-LIKE 2"/>
    <property type="match status" value="1"/>
</dbReference>
<keyword evidence="2 4" id="KW-0863">Zinc-finger</keyword>
<organism evidence="7 8">
    <name type="scientific">Setaria italica</name>
    <name type="common">Foxtail millet</name>
    <name type="synonym">Panicum italicum</name>
    <dbReference type="NCBI Taxonomy" id="4555"/>
    <lineage>
        <taxon>Eukaryota</taxon>
        <taxon>Viridiplantae</taxon>
        <taxon>Streptophyta</taxon>
        <taxon>Embryophyta</taxon>
        <taxon>Tracheophyta</taxon>
        <taxon>Spermatophyta</taxon>
        <taxon>Magnoliopsida</taxon>
        <taxon>Liliopsida</taxon>
        <taxon>Poales</taxon>
        <taxon>Poaceae</taxon>
        <taxon>PACMAD clade</taxon>
        <taxon>Panicoideae</taxon>
        <taxon>Panicodae</taxon>
        <taxon>Paniceae</taxon>
        <taxon>Cenchrinae</taxon>
        <taxon>Setaria</taxon>
    </lineage>
</organism>
<dbReference type="InterPro" id="IPR007527">
    <property type="entry name" value="Znf_SWIM"/>
</dbReference>
<name>K3YLA0_SETIT</name>
<dbReference type="InterPro" id="IPR006564">
    <property type="entry name" value="Znf_PMZ"/>
</dbReference>
<feature type="region of interest" description="Disordered" evidence="5">
    <location>
        <begin position="125"/>
        <end position="190"/>
    </location>
</feature>
<dbReference type="GO" id="GO:0010073">
    <property type="term" value="P:meristem maintenance"/>
    <property type="evidence" value="ECO:0007669"/>
    <property type="project" value="InterPro"/>
</dbReference>
<dbReference type="PROSITE" id="PS50966">
    <property type="entry name" value="ZF_SWIM"/>
    <property type="match status" value="1"/>
</dbReference>
<keyword evidence="8" id="KW-1185">Reference proteome</keyword>
<dbReference type="Pfam" id="PF10536">
    <property type="entry name" value="PMD"/>
    <property type="match status" value="1"/>
</dbReference>
<evidence type="ECO:0000259" key="6">
    <source>
        <dbReference type="PROSITE" id="PS50966"/>
    </source>
</evidence>
<evidence type="ECO:0000256" key="4">
    <source>
        <dbReference type="PROSITE-ProRule" id="PRU00325"/>
    </source>
</evidence>
<reference evidence="8" key="1">
    <citation type="journal article" date="2012" name="Nat. Biotechnol.">
        <title>Reference genome sequence of the model plant Setaria.</title>
        <authorList>
            <person name="Bennetzen J.L."/>
            <person name="Schmutz J."/>
            <person name="Wang H."/>
            <person name="Percifield R."/>
            <person name="Hawkins J."/>
            <person name="Pontaroli A.C."/>
            <person name="Estep M."/>
            <person name="Feng L."/>
            <person name="Vaughn J.N."/>
            <person name="Grimwood J."/>
            <person name="Jenkins J."/>
            <person name="Barry K."/>
            <person name="Lindquist E."/>
            <person name="Hellsten U."/>
            <person name="Deshpande S."/>
            <person name="Wang X."/>
            <person name="Wu X."/>
            <person name="Mitros T."/>
            <person name="Triplett J."/>
            <person name="Yang X."/>
            <person name="Ye C.Y."/>
            <person name="Mauro-Herrera M."/>
            <person name="Wang L."/>
            <person name="Li P."/>
            <person name="Sharma M."/>
            <person name="Sharma R."/>
            <person name="Ronald P.C."/>
            <person name="Panaud O."/>
            <person name="Kellogg E.A."/>
            <person name="Brutnell T.P."/>
            <person name="Doust A.N."/>
            <person name="Tuskan G.A."/>
            <person name="Rokhsar D."/>
            <person name="Devos K.M."/>
        </authorList>
    </citation>
    <scope>NUCLEOTIDE SEQUENCE [LARGE SCALE GENOMIC DNA]</scope>
    <source>
        <strain evidence="8">cv. Yugu1</strain>
    </source>
</reference>
<keyword evidence="1" id="KW-0479">Metal-binding</keyword>
<feature type="domain" description="SWIM-type" evidence="6">
    <location>
        <begin position="563"/>
        <end position="600"/>
    </location>
</feature>
<dbReference type="InParanoid" id="K3YLA0"/>
<evidence type="ECO:0000256" key="2">
    <source>
        <dbReference type="ARBA" id="ARBA00022771"/>
    </source>
</evidence>
<feature type="compositionally biased region" description="Acidic residues" evidence="5">
    <location>
        <begin position="157"/>
        <end position="167"/>
    </location>
</feature>
<proteinExistence type="predicted"/>
<sequence length="861" mass="98565">MNEAVEFFDGPTTFTDLVDRAMRKYGCRVHEMTLRGRFDCGKARAHYVLMNLASDSNWKHYKDVVHKANVACLEVVVEIVHMPSPNVVLSDEVAVVNRNGTQESEILQHVLGDTESTFDLAIANDDFPNDTFERDEANIDDDDISMGSEGSEFKDDGVEDVEGEEESPSQSGGHKNEDEESQYQEDAPQFDTATVHDVEGIGRMDEYFSYTQNELRLLKERDVELPSVPNDKDISMVHKAICESSMVNFEGIPFNENPVIKKGMKFKSLEELKFSWLTTHKDVIGVYVHVQCTAKYLGRRILGIIRKDSETSVPSVVESIFAFSGYRVKYSKAWQAKQHVVALLWGDWRESYGMVPRVLTAMAYYNPRVEWFTDSLCMISDRHHGLLNCANNHMDGFPPLVHRWCMRHFAANMSRWQKNDRVIGKLNTLCKVHTETEFDEKLEDLVKDLNDDAKEWLKGEIEDEDKWAQAFNEGGMHWGIMTTNYSESLNVVFKGIRSRPISGVMEYSFEKCNIYFVDQWQKARAMLDEGHRIGKVADEFISEAELRSVHHLPELYGPERMVYSIRGSGTTNVGVSCTCNVPQLLHLSCSHFITACKARGLNYESPLYMSPLYSREHTVRIWEYSFQPYLDPSQWPPYEGVKYVPNPNLMRNKVGRRQKKHLRGDMDVSQGRLSAHYGTSDFDVDKMAVPAYPLLEAMYDSQHHAHHLANLHEDLKPLQARVHSPFRWDERYAHYLQRAGFLNIAVQVVVGLAPMDGPLLTAMIDRWHPETHTFHLPFGEMTITMQDVPMILSLSLEGTFLLDAAGNTVSWMVLPLLDQDWDNICLYSWGSAVLAWLYRQLCEACRCTARDSNIGGYAYIL</sequence>
<dbReference type="PANTHER" id="PTHR46033:SF82">
    <property type="entry name" value="AMINOTRANSFERASE-LIKE PLANT MOBILE DOMAIN-CONTAINING PROTEIN"/>
    <property type="match status" value="1"/>
</dbReference>
<dbReference type="EnsemblPlants" id="KQL02008">
    <property type="protein sequence ID" value="KQL02008"/>
    <property type="gene ID" value="SETIT_015023mg"/>
</dbReference>
<dbReference type="InterPro" id="IPR019557">
    <property type="entry name" value="AminoTfrase-like_pln_mobile"/>
</dbReference>